<dbReference type="InterPro" id="IPR037050">
    <property type="entry name" value="DUF1254_sf"/>
</dbReference>
<reference evidence="3 4" key="1">
    <citation type="submission" date="2024-06" db="EMBL/GenBank/DDBJ databases">
        <title>The Natural Products Discovery Center: Release of the First 8490 Sequenced Strains for Exploring Actinobacteria Biosynthetic Diversity.</title>
        <authorList>
            <person name="Kalkreuter E."/>
            <person name="Kautsar S.A."/>
            <person name="Yang D."/>
            <person name="Bader C.D."/>
            <person name="Teijaro C.N."/>
            <person name="Fluegel L."/>
            <person name="Davis C.M."/>
            <person name="Simpson J.R."/>
            <person name="Lauterbach L."/>
            <person name="Steele A.D."/>
            <person name="Gui C."/>
            <person name="Meng S."/>
            <person name="Li G."/>
            <person name="Viehrig K."/>
            <person name="Ye F."/>
            <person name="Su P."/>
            <person name="Kiefer A.F."/>
            <person name="Nichols A."/>
            <person name="Cepeda A.J."/>
            <person name="Yan W."/>
            <person name="Fan B."/>
            <person name="Jiang Y."/>
            <person name="Adhikari A."/>
            <person name="Zheng C.-J."/>
            <person name="Schuster L."/>
            <person name="Cowan T.M."/>
            <person name="Smanski M.J."/>
            <person name="Chevrette M.G."/>
            <person name="De Carvalho L.P.S."/>
            <person name="Shen B."/>
        </authorList>
    </citation>
    <scope>NUCLEOTIDE SEQUENCE [LARGE SCALE GENOMIC DNA]</scope>
    <source>
        <strain evidence="3 4">NPDC019708</strain>
    </source>
</reference>
<keyword evidence="4" id="KW-1185">Reference proteome</keyword>
<evidence type="ECO:0000313" key="3">
    <source>
        <dbReference type="EMBL" id="MEU1950358.1"/>
    </source>
</evidence>
<dbReference type="Pfam" id="PF06742">
    <property type="entry name" value="DUF1214"/>
    <property type="match status" value="1"/>
</dbReference>
<evidence type="ECO:0000259" key="1">
    <source>
        <dbReference type="Pfam" id="PF06742"/>
    </source>
</evidence>
<dbReference type="PANTHER" id="PTHR36509:SF2">
    <property type="entry name" value="BLL3101 PROTEIN"/>
    <property type="match status" value="1"/>
</dbReference>
<organism evidence="3 4">
    <name type="scientific">Nocardia rhamnosiphila</name>
    <dbReference type="NCBI Taxonomy" id="426716"/>
    <lineage>
        <taxon>Bacteria</taxon>
        <taxon>Bacillati</taxon>
        <taxon>Actinomycetota</taxon>
        <taxon>Actinomycetes</taxon>
        <taxon>Mycobacteriales</taxon>
        <taxon>Nocardiaceae</taxon>
        <taxon>Nocardia</taxon>
    </lineage>
</organism>
<dbReference type="EMBL" id="JBEYBF010000001">
    <property type="protein sequence ID" value="MEU1950358.1"/>
    <property type="molecule type" value="Genomic_DNA"/>
</dbReference>
<dbReference type="InterPro" id="IPR037049">
    <property type="entry name" value="DUF1214_C_sf"/>
</dbReference>
<dbReference type="InterPro" id="IPR010679">
    <property type="entry name" value="DUF1254"/>
</dbReference>
<dbReference type="PANTHER" id="PTHR36509">
    <property type="entry name" value="BLL3101 PROTEIN"/>
    <property type="match status" value="1"/>
</dbReference>
<comment type="caution">
    <text evidence="3">The sequence shown here is derived from an EMBL/GenBank/DDBJ whole genome shotgun (WGS) entry which is preliminary data.</text>
</comment>
<accession>A0ABV2WHJ9</accession>
<feature type="domain" description="DUF1254" evidence="2">
    <location>
        <begin position="52"/>
        <end position="180"/>
    </location>
</feature>
<evidence type="ECO:0000259" key="2">
    <source>
        <dbReference type="Pfam" id="PF06863"/>
    </source>
</evidence>
<dbReference type="SUPFAM" id="SSF160935">
    <property type="entry name" value="VPA0735-like"/>
    <property type="match status" value="1"/>
</dbReference>
<dbReference type="Gene3D" id="2.60.120.600">
    <property type="entry name" value="Domain of unknown function DUF1214, C-terminal domain"/>
    <property type="match status" value="1"/>
</dbReference>
<dbReference type="Proteomes" id="UP001550628">
    <property type="component" value="Unassembled WGS sequence"/>
</dbReference>
<name>A0ABV2WHJ9_9NOCA</name>
<gene>
    <name evidence="3" type="ORF">ABZ510_00735</name>
</gene>
<proteinExistence type="predicted"/>
<feature type="domain" description="DUF1214" evidence="1">
    <location>
        <begin position="324"/>
        <end position="431"/>
    </location>
</feature>
<dbReference type="InterPro" id="IPR010621">
    <property type="entry name" value="DUF1214"/>
</dbReference>
<dbReference type="RefSeq" id="WP_356954662.1">
    <property type="nucleotide sequence ID" value="NZ_JBEYBD010000002.1"/>
</dbReference>
<dbReference type="Gene3D" id="2.60.40.1610">
    <property type="entry name" value="Domain of unknown function DUF1254"/>
    <property type="match status" value="1"/>
</dbReference>
<evidence type="ECO:0000313" key="4">
    <source>
        <dbReference type="Proteomes" id="UP001550628"/>
    </source>
</evidence>
<sequence length="448" mass="49108">MPSTDTAGLSRAELATLAADAFVYGFPLVYDLRQIARFTGEGIGGLPPTPLNVFGHATTLAGPQDTFVSINNDTVYSIANVSTAAGPVRLDVPDTAGRYYVLQFVDAWTNNFAYIGHRATGTLPGAYLLVAPGWDGMPPEGVTVIEFPTTVATIVGRWAVDGESDLPAVRALQNALRLVPTASAPDLPAPAPGVPEDLRFFEELRVGIRAFPPADRDRRYQRRYQPLGLLDTDTPYTDLDPERASALREGLAAGKERLETAATHSSAPRQNGWNLTYHIFDYNLDFFGVGALDDPHWKLPDDPDRYLLRAGAARAGLWGNHGYEAAYALAFTDGEDRPLHGSHRYEVRFAEPPPCGAFWSLTMYDTPDFFLVANPIGRYSLGDRTPGLRTVDGSLTVVVQHDEPTDPQRRANWLPAPAGPFRPMLRIYEPRDAVFDGSYQLPPIVRVE</sequence>
<protein>
    <submittedName>
        <fullName evidence="3">DUF1254 domain-containing protein</fullName>
    </submittedName>
</protein>
<dbReference type="Pfam" id="PF06863">
    <property type="entry name" value="DUF1254"/>
    <property type="match status" value="1"/>
</dbReference>